<dbReference type="InterPro" id="IPR006619">
    <property type="entry name" value="PGRP_domain_met/bac"/>
</dbReference>
<reference evidence="9" key="1">
    <citation type="journal article" date="2019" name="Int. J. Syst. Evol. Microbiol.">
        <title>The Global Catalogue of Microorganisms (GCM) 10K type strain sequencing project: providing services to taxonomists for standard genome sequencing and annotation.</title>
        <authorList>
            <consortium name="The Broad Institute Genomics Platform"/>
            <consortium name="The Broad Institute Genome Sequencing Center for Infectious Disease"/>
            <person name="Wu L."/>
            <person name="Ma J."/>
        </authorList>
    </citation>
    <scope>NUCLEOTIDE SEQUENCE [LARGE SCALE GENOMIC DNA]</scope>
    <source>
        <strain evidence="9">JCM 6307</strain>
    </source>
</reference>
<sequence length="889" mass="87816">MWLTLGAVALGGGGIVAVATAGPSGPGKEPPRPAEVRALPLEAGGAGRSGLDRREVEPFSMVSVSWAGARSRLDGTAQVRTRSAGTGEWGDWQALAESGGEGPDVPSERAGATPRGSVGPLWVGPSDAVEVRVTAADGTSSGLPKGMRLDMVDPGVPSGSGKTFAGAPVAFSGTVADSASPTAADTTAPTASADPAGPQPDGTATATDPTSPTAPESASPTASESAGGSPSAEPSATVPTAPPSTVAAPPVTGRAAWGANEDLEDPPSYADGIKAVTLHHTATGNDYTCADSRDLVRSLQALHMDPNGNGWNDIGYNFVVDKCGQIFEGRGGGADLPVVGAHNVGFNTGTVGIAVIGNYEESVTPRPALDAVARIAAWRLGQYGASPTGTVALTNGVVVPGSKYAQDEQVTLPRIFGHRDTFATACPGALLYPKLGLIRSLAAAPGVSHALDTADIDRNGVNDTVAGTPKHGSGSVTVLPGNGDGPVASAKRTLTQSSSGVPGASESGDAFGASVALGDVDGDGHADVAIGAPGEDDTTGHADSGAVTVLYGPGLDTGKLFTTASATRASGEKLGAAVTIGDFDADGRADVLSVAPGAPGRWWVRDSATGAVTSGLLGSTGYDSAVAFPDTAAGDFDRDGYADAVVTFRDPGGRSRLLLLEGSPDGLRRTGVLGVPGGRSVAVGDIDGNGYADAVVGQPYASESGAYKGGQVTVVPGSATGLTTTGVRTVHQDTSGVPGAAEAGDAMGFSVAAGDFDLDGRADVLTGLPREDLTRSGTSRQDAGTVLLLRGSSSGPTGSGALSLHQDTSGIAGATETGDRFGSAVVLADLSGWGRADLLVGVDGEDSGNGTLLQLDSGSAGISTTGGVYYGTGTLGLPAGVRLGQTLAP</sequence>
<dbReference type="Pfam" id="PF01839">
    <property type="entry name" value="FG-GAP"/>
    <property type="match status" value="3"/>
</dbReference>
<evidence type="ECO:0000256" key="5">
    <source>
        <dbReference type="SAM" id="MobiDB-lite"/>
    </source>
</evidence>
<feature type="region of interest" description="Disordered" evidence="5">
    <location>
        <begin position="21"/>
        <end position="52"/>
    </location>
</feature>
<evidence type="ECO:0000313" key="8">
    <source>
        <dbReference type="EMBL" id="GAA2507632.1"/>
    </source>
</evidence>
<dbReference type="InterPro" id="IPR015510">
    <property type="entry name" value="PGRP"/>
</dbReference>
<feature type="region of interest" description="Disordered" evidence="5">
    <location>
        <begin position="70"/>
        <end position="123"/>
    </location>
</feature>
<proteinExistence type="inferred from homology"/>
<protein>
    <recommendedName>
        <fullName evidence="10">Peptidoglycan recognition protein family domain-containing protein</fullName>
    </recommendedName>
</protein>
<dbReference type="SUPFAM" id="SSF55846">
    <property type="entry name" value="N-acetylmuramoyl-L-alanine amidase-like"/>
    <property type="match status" value="1"/>
</dbReference>
<dbReference type="Proteomes" id="UP001501358">
    <property type="component" value="Unassembled WGS sequence"/>
</dbReference>
<keyword evidence="3" id="KW-0677">Repeat</keyword>
<dbReference type="Pfam" id="PF01510">
    <property type="entry name" value="Amidase_2"/>
    <property type="match status" value="1"/>
</dbReference>
<feature type="region of interest" description="Disordered" evidence="5">
    <location>
        <begin position="177"/>
        <end position="251"/>
    </location>
</feature>
<evidence type="ECO:0000313" key="9">
    <source>
        <dbReference type="Proteomes" id="UP001501358"/>
    </source>
</evidence>
<evidence type="ECO:0000256" key="4">
    <source>
        <dbReference type="ARBA" id="ARBA00023180"/>
    </source>
</evidence>
<evidence type="ECO:0000259" key="6">
    <source>
        <dbReference type="SMART" id="SM00644"/>
    </source>
</evidence>
<dbReference type="SMART" id="SM00644">
    <property type="entry name" value="Ami_2"/>
    <property type="match status" value="1"/>
</dbReference>
<dbReference type="SUPFAM" id="SSF69318">
    <property type="entry name" value="Integrin alpha N-terminal domain"/>
    <property type="match status" value="1"/>
</dbReference>
<evidence type="ECO:0008006" key="10">
    <source>
        <dbReference type="Google" id="ProtNLM"/>
    </source>
</evidence>
<keyword evidence="4" id="KW-0325">Glycoprotein</keyword>
<accession>A0ABN3MSN4</accession>
<dbReference type="InterPro" id="IPR036505">
    <property type="entry name" value="Amidase/PGRP_sf"/>
</dbReference>
<dbReference type="Gene3D" id="3.40.80.10">
    <property type="entry name" value="Peptidoglycan recognition protein-like"/>
    <property type="match status" value="1"/>
</dbReference>
<name>A0ABN3MSN4_9ACTN</name>
<feature type="region of interest" description="Disordered" evidence="5">
    <location>
        <begin position="465"/>
        <end position="486"/>
    </location>
</feature>
<dbReference type="InterPro" id="IPR028994">
    <property type="entry name" value="Integrin_alpha_N"/>
</dbReference>
<dbReference type="CDD" id="cd06583">
    <property type="entry name" value="PGRP"/>
    <property type="match status" value="1"/>
</dbReference>
<dbReference type="PANTHER" id="PTHR11022:SF41">
    <property type="entry name" value="PEPTIDOGLYCAN-RECOGNITION PROTEIN LC-RELATED"/>
    <property type="match status" value="1"/>
</dbReference>
<organism evidence="8 9">
    <name type="scientific">Streptomyces thermolineatus</name>
    <dbReference type="NCBI Taxonomy" id="44033"/>
    <lineage>
        <taxon>Bacteria</taxon>
        <taxon>Bacillati</taxon>
        <taxon>Actinomycetota</taxon>
        <taxon>Actinomycetes</taxon>
        <taxon>Kitasatosporales</taxon>
        <taxon>Streptomycetaceae</taxon>
        <taxon>Streptomyces</taxon>
    </lineage>
</organism>
<dbReference type="SMART" id="SM00701">
    <property type="entry name" value="PGRP"/>
    <property type="match status" value="1"/>
</dbReference>
<comment type="caution">
    <text evidence="8">The sequence shown here is derived from an EMBL/GenBank/DDBJ whole genome shotgun (WGS) entry which is preliminary data.</text>
</comment>
<keyword evidence="2" id="KW-0732">Signal</keyword>
<comment type="similarity">
    <text evidence="1">Belongs to the N-acetylmuramoyl-L-alanine amidase 2 family.</text>
</comment>
<dbReference type="InterPro" id="IPR002502">
    <property type="entry name" value="Amidase_domain"/>
</dbReference>
<feature type="domain" description="Peptidoglycan recognition protein family" evidence="7">
    <location>
        <begin position="249"/>
        <end position="398"/>
    </location>
</feature>
<gene>
    <name evidence="8" type="ORF">GCM10010406_50290</name>
</gene>
<evidence type="ECO:0000256" key="1">
    <source>
        <dbReference type="ARBA" id="ARBA00007553"/>
    </source>
</evidence>
<evidence type="ECO:0000256" key="3">
    <source>
        <dbReference type="ARBA" id="ARBA00022737"/>
    </source>
</evidence>
<evidence type="ECO:0000256" key="2">
    <source>
        <dbReference type="ARBA" id="ARBA00022729"/>
    </source>
</evidence>
<dbReference type="InterPro" id="IPR013519">
    <property type="entry name" value="Int_alpha_beta-p"/>
</dbReference>
<dbReference type="SMART" id="SM00191">
    <property type="entry name" value="Int_alpha"/>
    <property type="match status" value="6"/>
</dbReference>
<dbReference type="PANTHER" id="PTHR11022">
    <property type="entry name" value="PEPTIDOGLYCAN RECOGNITION PROTEIN"/>
    <property type="match status" value="1"/>
</dbReference>
<feature type="domain" description="N-acetylmuramoyl-L-alanine amidase" evidence="6">
    <location>
        <begin position="263"/>
        <end position="428"/>
    </location>
</feature>
<dbReference type="EMBL" id="BAAATA010000042">
    <property type="protein sequence ID" value="GAA2507632.1"/>
    <property type="molecule type" value="Genomic_DNA"/>
</dbReference>
<keyword evidence="9" id="KW-1185">Reference proteome</keyword>
<dbReference type="PROSITE" id="PS51470">
    <property type="entry name" value="FG_GAP"/>
    <property type="match status" value="3"/>
</dbReference>
<evidence type="ECO:0000259" key="7">
    <source>
        <dbReference type="SMART" id="SM00701"/>
    </source>
</evidence>
<dbReference type="Pfam" id="PF13517">
    <property type="entry name" value="FG-GAP_3"/>
    <property type="match status" value="1"/>
</dbReference>
<dbReference type="Gene3D" id="2.130.10.130">
    <property type="entry name" value="Integrin alpha, N-terminal"/>
    <property type="match status" value="4"/>
</dbReference>
<dbReference type="InterPro" id="IPR013517">
    <property type="entry name" value="FG-GAP"/>
</dbReference>